<keyword evidence="1" id="KW-1015">Disulfide bond</keyword>
<dbReference type="Proteomes" id="UP001431783">
    <property type="component" value="Unassembled WGS sequence"/>
</dbReference>
<dbReference type="InterPro" id="IPR042235">
    <property type="entry name" value="ZP-C_dom"/>
</dbReference>
<dbReference type="EMBL" id="JARQZJ010000126">
    <property type="protein sequence ID" value="KAK9890790.1"/>
    <property type="molecule type" value="Genomic_DNA"/>
</dbReference>
<sequence>MEVVFSTNICNRTHQFIETDPLFMGKRMLICKGLCQLIDSDFIPRVSATCKQGHMSIKVEFNNSFSGAVHARDFRTPACMSHGDGSKVVTFDINLVAQPGSADYCGLLVNNKTEERSIPIAVRIHKTLELADDKFYVITCGKASFKNAKNETSLVTLKLLDDNRKVSQAVFSKVYTLKAEISRPDGMHGFRVKNCIVFNKSNTSAPLIDENGCPYDKKIISPFTYHDTKGYATAQIEMFRFKEGSDVHFQCDIGLCRGACPDPSCNGISRPLPTEEGVLVAATSVFVLDPGQAPLVSELCDDVGGIRPSWLLWLCITLGVLFLIMLIINIFLCSAMTCACASTEVIEKEPSIIEDYDPYRSWHGSQYGSRYSLNGPPQHPKGYTSGGSTMNSARSVSSHSDHYAIVHSRPGSRYKNRGPPSHVGSHYSGK</sequence>
<evidence type="ECO:0000256" key="2">
    <source>
        <dbReference type="SAM" id="MobiDB-lite"/>
    </source>
</evidence>
<evidence type="ECO:0000313" key="5">
    <source>
        <dbReference type="EMBL" id="KAK9890790.1"/>
    </source>
</evidence>
<feature type="compositionally biased region" description="Polar residues" evidence="2">
    <location>
        <begin position="386"/>
        <end position="398"/>
    </location>
</feature>
<dbReference type="PANTHER" id="PTHR46560:SF9">
    <property type="entry name" value="ZP DOMAIN-CONTAINING PROTEIN"/>
    <property type="match status" value="1"/>
</dbReference>
<evidence type="ECO:0000256" key="1">
    <source>
        <dbReference type="ARBA" id="ARBA00023157"/>
    </source>
</evidence>
<proteinExistence type="predicted"/>
<dbReference type="PANTHER" id="PTHR46560">
    <property type="entry name" value="CYPHER, ISOFORM B"/>
    <property type="match status" value="1"/>
</dbReference>
<comment type="caution">
    <text evidence="5">The sequence shown here is derived from an EMBL/GenBank/DDBJ whole genome shotgun (WGS) entry which is preliminary data.</text>
</comment>
<feature type="region of interest" description="Disordered" evidence="2">
    <location>
        <begin position="378"/>
        <end position="430"/>
    </location>
</feature>
<dbReference type="SMART" id="SM00241">
    <property type="entry name" value="ZP"/>
    <property type="match status" value="1"/>
</dbReference>
<dbReference type="PROSITE" id="PS51034">
    <property type="entry name" value="ZP_2"/>
    <property type="match status" value="1"/>
</dbReference>
<dbReference type="Pfam" id="PF00100">
    <property type="entry name" value="Zona_pellucida"/>
    <property type="match status" value="1"/>
</dbReference>
<dbReference type="Gene3D" id="2.60.40.4100">
    <property type="entry name" value="Zona pellucida, ZP-C domain"/>
    <property type="match status" value="1"/>
</dbReference>
<feature type="domain" description="ZP" evidence="4">
    <location>
        <begin position="49"/>
        <end position="272"/>
    </location>
</feature>
<evidence type="ECO:0000313" key="6">
    <source>
        <dbReference type="Proteomes" id="UP001431783"/>
    </source>
</evidence>
<evidence type="ECO:0000259" key="4">
    <source>
        <dbReference type="PROSITE" id="PS51034"/>
    </source>
</evidence>
<dbReference type="InterPro" id="IPR055355">
    <property type="entry name" value="ZP-C"/>
</dbReference>
<name>A0AAW1VAZ7_9CUCU</name>
<feature type="transmembrane region" description="Helical" evidence="3">
    <location>
        <begin position="310"/>
        <end position="332"/>
    </location>
</feature>
<keyword evidence="3" id="KW-0812">Transmembrane</keyword>
<reference evidence="5 6" key="1">
    <citation type="submission" date="2023-03" db="EMBL/GenBank/DDBJ databases">
        <title>Genome insight into feeding habits of ladybird beetles.</title>
        <authorList>
            <person name="Li H.-S."/>
            <person name="Huang Y.-H."/>
            <person name="Pang H."/>
        </authorList>
    </citation>
    <scope>NUCLEOTIDE SEQUENCE [LARGE SCALE GENOMIC DNA]</scope>
    <source>
        <strain evidence="5">SYSU_2023b</strain>
        <tissue evidence="5">Whole body</tissue>
    </source>
</reference>
<keyword evidence="3" id="KW-0472">Membrane</keyword>
<protein>
    <recommendedName>
        <fullName evidence="4">ZP domain-containing protein</fullName>
    </recommendedName>
</protein>
<keyword evidence="3" id="KW-1133">Transmembrane helix</keyword>
<accession>A0AAW1VAZ7</accession>
<evidence type="ECO:0000256" key="3">
    <source>
        <dbReference type="SAM" id="Phobius"/>
    </source>
</evidence>
<gene>
    <name evidence="5" type="ORF">WA026_012134</name>
</gene>
<dbReference type="AlphaFoldDB" id="A0AAW1VAZ7"/>
<dbReference type="InterPro" id="IPR001507">
    <property type="entry name" value="ZP_dom"/>
</dbReference>
<organism evidence="5 6">
    <name type="scientific">Henosepilachna vigintioctopunctata</name>
    <dbReference type="NCBI Taxonomy" id="420089"/>
    <lineage>
        <taxon>Eukaryota</taxon>
        <taxon>Metazoa</taxon>
        <taxon>Ecdysozoa</taxon>
        <taxon>Arthropoda</taxon>
        <taxon>Hexapoda</taxon>
        <taxon>Insecta</taxon>
        <taxon>Pterygota</taxon>
        <taxon>Neoptera</taxon>
        <taxon>Endopterygota</taxon>
        <taxon>Coleoptera</taxon>
        <taxon>Polyphaga</taxon>
        <taxon>Cucujiformia</taxon>
        <taxon>Coccinelloidea</taxon>
        <taxon>Coccinellidae</taxon>
        <taxon>Epilachninae</taxon>
        <taxon>Epilachnini</taxon>
        <taxon>Henosepilachna</taxon>
    </lineage>
</organism>
<keyword evidence="6" id="KW-1185">Reference proteome</keyword>